<keyword evidence="3" id="KW-1185">Reference proteome</keyword>
<evidence type="ECO:0000313" key="3">
    <source>
        <dbReference type="Proteomes" id="UP001187192"/>
    </source>
</evidence>
<reference evidence="2" key="1">
    <citation type="submission" date="2023-07" db="EMBL/GenBank/DDBJ databases">
        <title>draft genome sequence of fig (Ficus carica).</title>
        <authorList>
            <person name="Takahashi T."/>
            <person name="Nishimura K."/>
        </authorList>
    </citation>
    <scope>NUCLEOTIDE SEQUENCE</scope>
</reference>
<sequence length="84" mass="8877">MLELQAIGMGKAKRFFENAFSEGSLSPVSSSRLREGNLYSPGTTTGSGAGSPLAGRANKRKKAHSSAIHPAYLVKEESLARKPS</sequence>
<feature type="region of interest" description="Disordered" evidence="1">
    <location>
        <begin position="23"/>
        <end position="69"/>
    </location>
</feature>
<protein>
    <submittedName>
        <fullName evidence="2">Uncharacterized protein</fullName>
    </submittedName>
</protein>
<accession>A0AA88CS71</accession>
<gene>
    <name evidence="2" type="ORF">TIFTF001_048198</name>
</gene>
<dbReference type="AlphaFoldDB" id="A0AA88CS71"/>
<proteinExistence type="predicted"/>
<dbReference type="EMBL" id="BTGU01005957">
    <property type="protein sequence ID" value="GMN32768.1"/>
    <property type="molecule type" value="Genomic_DNA"/>
</dbReference>
<evidence type="ECO:0000313" key="2">
    <source>
        <dbReference type="EMBL" id="GMN32768.1"/>
    </source>
</evidence>
<name>A0AA88CS71_FICCA</name>
<dbReference type="Proteomes" id="UP001187192">
    <property type="component" value="Unassembled WGS sequence"/>
</dbReference>
<evidence type="ECO:0000256" key="1">
    <source>
        <dbReference type="SAM" id="MobiDB-lite"/>
    </source>
</evidence>
<feature type="compositionally biased region" description="Low complexity" evidence="1">
    <location>
        <begin position="40"/>
        <end position="55"/>
    </location>
</feature>
<comment type="caution">
    <text evidence="2">The sequence shown here is derived from an EMBL/GenBank/DDBJ whole genome shotgun (WGS) entry which is preliminary data.</text>
</comment>
<organism evidence="2 3">
    <name type="scientific">Ficus carica</name>
    <name type="common">Common fig</name>
    <dbReference type="NCBI Taxonomy" id="3494"/>
    <lineage>
        <taxon>Eukaryota</taxon>
        <taxon>Viridiplantae</taxon>
        <taxon>Streptophyta</taxon>
        <taxon>Embryophyta</taxon>
        <taxon>Tracheophyta</taxon>
        <taxon>Spermatophyta</taxon>
        <taxon>Magnoliopsida</taxon>
        <taxon>eudicotyledons</taxon>
        <taxon>Gunneridae</taxon>
        <taxon>Pentapetalae</taxon>
        <taxon>rosids</taxon>
        <taxon>fabids</taxon>
        <taxon>Rosales</taxon>
        <taxon>Moraceae</taxon>
        <taxon>Ficeae</taxon>
        <taxon>Ficus</taxon>
    </lineage>
</organism>